<dbReference type="InterPro" id="IPR029052">
    <property type="entry name" value="Metallo-depent_PP-like"/>
</dbReference>
<dbReference type="Pfam" id="PF00652">
    <property type="entry name" value="Ricin_B_lectin"/>
    <property type="match status" value="1"/>
</dbReference>
<dbReference type="Gene3D" id="2.80.10.50">
    <property type="match status" value="1"/>
</dbReference>
<dbReference type="Pfam" id="PF00149">
    <property type="entry name" value="Metallophos"/>
    <property type="match status" value="1"/>
</dbReference>
<dbReference type="SUPFAM" id="SSF50370">
    <property type="entry name" value="Ricin B-like lectins"/>
    <property type="match status" value="1"/>
</dbReference>
<evidence type="ECO:0000259" key="1">
    <source>
        <dbReference type="SMART" id="SM00458"/>
    </source>
</evidence>
<dbReference type="GO" id="GO:0016787">
    <property type="term" value="F:hydrolase activity"/>
    <property type="evidence" value="ECO:0007669"/>
    <property type="project" value="InterPro"/>
</dbReference>
<sequence length="561" mass="64044">MRLAMMTLKKSAWLRSKALSIKILFPLIFLATFQAHGFSFYNDLKDHTYSVNIDGPSDFSQNVSPKSAQSCHWSNTGCNPGGDRFGLLTANIHIDSLDFHCKVSFQAGGFVRVRYSEGYLQCHGYDTFGTTRDVNPVQVNNNQRSVRFLATADPQYDNTDFNRNGISDRTLSVAGNMIKSSNNIRGLIVAGDLTQNSRKDERELFERATWPVRDYLYEGMGNHDDKDPLWYQRLACPLLNSCVSPFDIMNSINHQRNSLLQKEQHEGGLYSWDWQDVHVAQLGTFIANEPRANTVRYQFEDINPYNSLDFLKADLRDNVGPSGRPVILISHYGFDSRSLGPWSHQQRVKMWEALDGYNVVAIISGHDHSSPGYEWYRNVNRPFGTQKGPAVILNVTAGAALFKVFVDVEISGNTMTINRMTFDHEDRPYSIDSVSGDITANYQASEQIMQYQNIENNRCLQRSGYLVAISDCNGADKWVHEESSERLRHIESNQCLYNSGGNRLVSIANCNNESNQKWFWSGEQIKNRSNYQCLDLFRNENKAGVWNCHNGNNQKWRRKLR</sequence>
<protein>
    <recommendedName>
        <fullName evidence="1">Ricin B lectin domain-containing protein</fullName>
    </recommendedName>
</protein>
<comment type="caution">
    <text evidence="2">The sequence shown here is derived from an EMBL/GenBank/DDBJ whole genome shotgun (WGS) entry which is preliminary data.</text>
</comment>
<reference evidence="2 3" key="1">
    <citation type="submission" date="2018-04" db="EMBL/GenBank/DDBJ databases">
        <title>Thalassorhabdus spongiae gen. nov., sp. nov., isolated from a marine sponge in South-West Iceland.</title>
        <authorList>
            <person name="Knobloch S."/>
            <person name="Daussin A."/>
            <person name="Johannsson R."/>
            <person name="Marteinsson V.T."/>
        </authorList>
    </citation>
    <scope>NUCLEOTIDE SEQUENCE [LARGE SCALE GENOMIC DNA]</scope>
    <source>
        <strain evidence="2 3">Hp12</strain>
    </source>
</reference>
<keyword evidence="3" id="KW-1185">Reference proteome</keyword>
<dbReference type="InterPro" id="IPR004843">
    <property type="entry name" value="Calcineurin-like_PHP"/>
</dbReference>
<accession>A0A2V1GVJ3</accession>
<dbReference type="SUPFAM" id="SSF56300">
    <property type="entry name" value="Metallo-dependent phosphatases"/>
    <property type="match status" value="1"/>
</dbReference>
<dbReference type="Proteomes" id="UP000244906">
    <property type="component" value="Unassembled WGS sequence"/>
</dbReference>
<organism evidence="2 3">
    <name type="scientific">Pelagibaculum spongiae</name>
    <dbReference type="NCBI Taxonomy" id="2080658"/>
    <lineage>
        <taxon>Bacteria</taxon>
        <taxon>Pseudomonadati</taxon>
        <taxon>Pseudomonadota</taxon>
        <taxon>Gammaproteobacteria</taxon>
        <taxon>Oceanospirillales</taxon>
        <taxon>Pelagibaculum</taxon>
    </lineage>
</organism>
<proteinExistence type="predicted"/>
<dbReference type="InterPro" id="IPR000772">
    <property type="entry name" value="Ricin_B_lectin"/>
</dbReference>
<dbReference type="PROSITE" id="PS50231">
    <property type="entry name" value="RICIN_B_LECTIN"/>
    <property type="match status" value="1"/>
</dbReference>
<evidence type="ECO:0000313" key="2">
    <source>
        <dbReference type="EMBL" id="PVZ68361.1"/>
    </source>
</evidence>
<dbReference type="EMBL" id="QDDL01000005">
    <property type="protein sequence ID" value="PVZ68361.1"/>
    <property type="molecule type" value="Genomic_DNA"/>
</dbReference>
<dbReference type="InterPro" id="IPR035992">
    <property type="entry name" value="Ricin_B-like_lectins"/>
</dbReference>
<gene>
    <name evidence="2" type="ORF">DC094_13850</name>
</gene>
<feature type="domain" description="Ricin B lectin" evidence="1">
    <location>
        <begin position="449"/>
        <end position="559"/>
    </location>
</feature>
<evidence type="ECO:0000313" key="3">
    <source>
        <dbReference type="Proteomes" id="UP000244906"/>
    </source>
</evidence>
<name>A0A2V1GVJ3_9GAMM</name>
<dbReference type="SMART" id="SM00458">
    <property type="entry name" value="RICIN"/>
    <property type="match status" value="1"/>
</dbReference>
<dbReference type="AlphaFoldDB" id="A0A2V1GVJ3"/>
<dbReference type="Gene3D" id="3.60.21.10">
    <property type="match status" value="1"/>
</dbReference>